<organism evidence="1 2">
    <name type="scientific">Longimicrobium terrae</name>
    <dbReference type="NCBI Taxonomy" id="1639882"/>
    <lineage>
        <taxon>Bacteria</taxon>
        <taxon>Pseudomonadati</taxon>
        <taxon>Gemmatimonadota</taxon>
        <taxon>Longimicrobiia</taxon>
        <taxon>Longimicrobiales</taxon>
        <taxon>Longimicrobiaceae</taxon>
        <taxon>Longimicrobium</taxon>
    </lineage>
</organism>
<dbReference type="AlphaFoldDB" id="A0A841GNL6"/>
<protein>
    <submittedName>
        <fullName evidence="1">3-deoxy-D-manno-octulosonic acid kinase</fullName>
        <ecNumber evidence="1">2.7.1.166</ecNumber>
    </submittedName>
</protein>
<reference evidence="1 2" key="1">
    <citation type="submission" date="2020-08" db="EMBL/GenBank/DDBJ databases">
        <title>Genomic Encyclopedia of Type Strains, Phase IV (KMG-IV): sequencing the most valuable type-strain genomes for metagenomic binning, comparative biology and taxonomic classification.</title>
        <authorList>
            <person name="Goeker M."/>
        </authorList>
    </citation>
    <scope>NUCLEOTIDE SEQUENCE [LARGE SCALE GENOMIC DNA]</scope>
    <source>
        <strain evidence="1 2">DSM 29007</strain>
    </source>
</reference>
<dbReference type="RefSeq" id="WP_170030581.1">
    <property type="nucleotide sequence ID" value="NZ_JABDTL010000001.1"/>
</dbReference>
<evidence type="ECO:0000313" key="2">
    <source>
        <dbReference type="Proteomes" id="UP000582837"/>
    </source>
</evidence>
<gene>
    <name evidence="1" type="ORF">HNQ61_000081</name>
</gene>
<name>A0A841GNL6_9BACT</name>
<proteinExistence type="predicted"/>
<dbReference type="SUPFAM" id="SSF56112">
    <property type="entry name" value="Protein kinase-like (PK-like)"/>
    <property type="match status" value="1"/>
</dbReference>
<evidence type="ECO:0000313" key="1">
    <source>
        <dbReference type="EMBL" id="MBB6068470.1"/>
    </source>
</evidence>
<dbReference type="EMBL" id="JACHIA010000001">
    <property type="protein sequence ID" value="MBB6068470.1"/>
    <property type="molecule type" value="Genomic_DNA"/>
</dbReference>
<dbReference type="Gene3D" id="1.10.510.10">
    <property type="entry name" value="Transferase(Phosphotransferase) domain 1"/>
    <property type="match status" value="1"/>
</dbReference>
<keyword evidence="2" id="KW-1185">Reference proteome</keyword>
<sequence>MNWRHYAGRHAMAEFVALEHEGARMLVRAGYEDSARLLVESRSLPATEMLRGGREAHAVVVLPTGERAVVRRYRRGGLMARVNHTRYFGGNRAYDELRATERARAGGVRTARIIAAVENPRTVGYTAMLASLLIPGAEDAAAWLEPADGERRPAMLREAGRQLALMHAAGVAHPDVNLRNLLVTEGEAGVEVWILDFDKAVVHAGPVPVARRVADLRRLARSARKLRVTLGEDGWSALEAGYGPDWPPNLLLT</sequence>
<dbReference type="Proteomes" id="UP000582837">
    <property type="component" value="Unassembled WGS sequence"/>
</dbReference>
<dbReference type="GO" id="GO:0016301">
    <property type="term" value="F:kinase activity"/>
    <property type="evidence" value="ECO:0007669"/>
    <property type="project" value="UniProtKB-KW"/>
</dbReference>
<dbReference type="EC" id="2.7.1.166" evidence="1"/>
<keyword evidence="1" id="KW-0418">Kinase</keyword>
<dbReference type="Pfam" id="PF06293">
    <property type="entry name" value="Kdo"/>
    <property type="match status" value="1"/>
</dbReference>
<dbReference type="InterPro" id="IPR011009">
    <property type="entry name" value="Kinase-like_dom_sf"/>
</dbReference>
<comment type="caution">
    <text evidence="1">The sequence shown here is derived from an EMBL/GenBank/DDBJ whole genome shotgun (WGS) entry which is preliminary data.</text>
</comment>
<accession>A0A841GNL6</accession>
<keyword evidence="1" id="KW-0808">Transferase</keyword>